<protein>
    <submittedName>
        <fullName evidence="1">Unannotated protein</fullName>
    </submittedName>
</protein>
<evidence type="ECO:0000313" key="1">
    <source>
        <dbReference type="EMBL" id="CAB4323398.1"/>
    </source>
</evidence>
<dbReference type="EMBL" id="CAEMXZ010000042">
    <property type="protein sequence ID" value="CAB4323398.1"/>
    <property type="molecule type" value="Genomic_DNA"/>
</dbReference>
<name>A0A6J5YIG7_9ZZZZ</name>
<organism evidence="1">
    <name type="scientific">freshwater metagenome</name>
    <dbReference type="NCBI Taxonomy" id="449393"/>
    <lineage>
        <taxon>unclassified sequences</taxon>
        <taxon>metagenomes</taxon>
        <taxon>ecological metagenomes</taxon>
    </lineage>
</organism>
<accession>A0A6J5YIG7</accession>
<gene>
    <name evidence="1" type="ORF">UFOPK1392_01153</name>
</gene>
<dbReference type="AlphaFoldDB" id="A0A6J5YIG7"/>
<proteinExistence type="predicted"/>
<reference evidence="1" key="1">
    <citation type="submission" date="2020-05" db="EMBL/GenBank/DDBJ databases">
        <authorList>
            <person name="Chiriac C."/>
            <person name="Salcher M."/>
            <person name="Ghai R."/>
            <person name="Kavagutti S V."/>
        </authorList>
    </citation>
    <scope>NUCLEOTIDE SEQUENCE</scope>
</reference>
<sequence>MPLEFTCGTARSQLRCSGSHQWQGLHVHGGCHKRCWQFVGFSAIRFGSSCRSTSSTGRSRCRRWRQVGHHQLEHPSIERSPDHVVFGAHCAGALENLHVRRSRFRKRHQHLHGHRSHQWQHLRVHRDRNQRGGDVSGVLPDQPGHSCGGPQRTALCHRCAQWHHRNCSVVCLGAERSSCHVVRRHRGSGSSEDLHRGRSAGNPPADLFHHGARVRQWVHVHGRCRQRGRPVSGFCAFERSQASEGPRRSDVSDSAR</sequence>